<dbReference type="Proteomes" id="UP000002051">
    <property type="component" value="Chromosome 8"/>
</dbReference>
<accession>G7LHK3</accession>
<dbReference type="PaxDb" id="3880-AET02428"/>
<protein>
    <submittedName>
        <fullName evidence="1 3">Uncharacterized protein</fullName>
    </submittedName>
</protein>
<reference evidence="2" key="4">
    <citation type="journal article" date="2018" name="Nat. Plants">
        <title>Whole-genome landscape of Medicago truncatula symbiotic genes.</title>
        <authorList>
            <person name="Pecrix Y."/>
            <person name="Gamas P."/>
            <person name="Carrere S."/>
        </authorList>
    </citation>
    <scope>NUCLEOTIDE SEQUENCE</scope>
    <source>
        <tissue evidence="2">Leaves</tissue>
    </source>
</reference>
<dbReference type="HOGENOM" id="CLU_2389578_0_0_1"/>
<proteinExistence type="predicted"/>
<evidence type="ECO:0000313" key="2">
    <source>
        <dbReference type="EMBL" id="RHN40338.1"/>
    </source>
</evidence>
<dbReference type="EMBL" id="CM001224">
    <property type="protein sequence ID" value="AET02428.1"/>
    <property type="molecule type" value="Genomic_DNA"/>
</dbReference>
<reference evidence="1 4" key="2">
    <citation type="journal article" date="2014" name="BMC Genomics">
        <title>An improved genome release (version Mt4.0) for the model legume Medicago truncatula.</title>
        <authorList>
            <person name="Tang H."/>
            <person name="Krishnakumar V."/>
            <person name="Bidwell S."/>
            <person name="Rosen B."/>
            <person name="Chan A."/>
            <person name="Zhou S."/>
            <person name="Gentzbittel L."/>
            <person name="Childs K.L."/>
            <person name="Yandell M."/>
            <person name="Gundlach H."/>
            <person name="Mayer K.F."/>
            <person name="Schwartz D.C."/>
            <person name="Town C.D."/>
        </authorList>
    </citation>
    <scope>GENOME REANNOTATION</scope>
    <source>
        <strain evidence="3 4">cv. Jemalong A17</strain>
    </source>
</reference>
<dbReference type="AlphaFoldDB" id="G7LHK3"/>
<dbReference type="EnsemblPlants" id="AET02428">
    <property type="protein sequence ID" value="AET02428"/>
    <property type="gene ID" value="MTR_8g040460"/>
</dbReference>
<reference evidence="1 4" key="1">
    <citation type="journal article" date="2011" name="Nature">
        <title>The Medicago genome provides insight into the evolution of rhizobial symbioses.</title>
        <authorList>
            <person name="Young N.D."/>
            <person name="Debelle F."/>
            <person name="Oldroyd G.E."/>
            <person name="Geurts R."/>
            <person name="Cannon S.B."/>
            <person name="Udvardi M.K."/>
            <person name="Benedito V.A."/>
            <person name="Mayer K.F."/>
            <person name="Gouzy J."/>
            <person name="Schoof H."/>
            <person name="Van de Peer Y."/>
            <person name="Proost S."/>
            <person name="Cook D.R."/>
            <person name="Meyers B.C."/>
            <person name="Spannagl M."/>
            <person name="Cheung F."/>
            <person name="De Mita S."/>
            <person name="Krishnakumar V."/>
            <person name="Gundlach H."/>
            <person name="Zhou S."/>
            <person name="Mudge J."/>
            <person name="Bharti A.K."/>
            <person name="Murray J.D."/>
            <person name="Naoumkina M.A."/>
            <person name="Rosen B."/>
            <person name="Silverstein K.A."/>
            <person name="Tang H."/>
            <person name="Rombauts S."/>
            <person name="Zhao P.X."/>
            <person name="Zhou P."/>
            <person name="Barbe V."/>
            <person name="Bardou P."/>
            <person name="Bechner M."/>
            <person name="Bellec A."/>
            <person name="Berger A."/>
            <person name="Berges H."/>
            <person name="Bidwell S."/>
            <person name="Bisseling T."/>
            <person name="Choisne N."/>
            <person name="Couloux A."/>
            <person name="Denny R."/>
            <person name="Deshpande S."/>
            <person name="Dai X."/>
            <person name="Doyle J.J."/>
            <person name="Dudez A.M."/>
            <person name="Farmer A.D."/>
            <person name="Fouteau S."/>
            <person name="Franken C."/>
            <person name="Gibelin C."/>
            <person name="Gish J."/>
            <person name="Goldstein S."/>
            <person name="Gonzalez A.J."/>
            <person name="Green P.J."/>
            <person name="Hallab A."/>
            <person name="Hartog M."/>
            <person name="Hua A."/>
            <person name="Humphray S.J."/>
            <person name="Jeong D.H."/>
            <person name="Jing Y."/>
            <person name="Jocker A."/>
            <person name="Kenton S.M."/>
            <person name="Kim D.J."/>
            <person name="Klee K."/>
            <person name="Lai H."/>
            <person name="Lang C."/>
            <person name="Lin S."/>
            <person name="Macmil S.L."/>
            <person name="Magdelenat G."/>
            <person name="Matthews L."/>
            <person name="McCorrison J."/>
            <person name="Monaghan E.L."/>
            <person name="Mun J.H."/>
            <person name="Najar F.Z."/>
            <person name="Nicholson C."/>
            <person name="Noirot C."/>
            <person name="O'Bleness M."/>
            <person name="Paule C.R."/>
            <person name="Poulain J."/>
            <person name="Prion F."/>
            <person name="Qin B."/>
            <person name="Qu C."/>
            <person name="Retzel E.F."/>
            <person name="Riddle C."/>
            <person name="Sallet E."/>
            <person name="Samain S."/>
            <person name="Samson N."/>
            <person name="Sanders I."/>
            <person name="Saurat O."/>
            <person name="Scarpelli C."/>
            <person name="Schiex T."/>
            <person name="Segurens B."/>
            <person name="Severin A.J."/>
            <person name="Sherrier D.J."/>
            <person name="Shi R."/>
            <person name="Sims S."/>
            <person name="Singer S.R."/>
            <person name="Sinharoy S."/>
            <person name="Sterck L."/>
            <person name="Viollet A."/>
            <person name="Wang B.B."/>
            <person name="Wang K."/>
            <person name="Wang M."/>
            <person name="Wang X."/>
            <person name="Warfsmann J."/>
            <person name="Weissenbach J."/>
            <person name="White D.D."/>
            <person name="White J.D."/>
            <person name="Wiley G.B."/>
            <person name="Wincker P."/>
            <person name="Xing Y."/>
            <person name="Yang L."/>
            <person name="Yao Z."/>
            <person name="Ying F."/>
            <person name="Zhai J."/>
            <person name="Zhou L."/>
            <person name="Zuber A."/>
            <person name="Denarie J."/>
            <person name="Dixon R.A."/>
            <person name="May G.D."/>
            <person name="Schwartz D.C."/>
            <person name="Rogers J."/>
            <person name="Quetier F."/>
            <person name="Town C.D."/>
            <person name="Roe B.A."/>
        </authorList>
    </citation>
    <scope>NUCLEOTIDE SEQUENCE [LARGE SCALE GENOMIC DNA]</scope>
    <source>
        <strain evidence="1">A17</strain>
        <strain evidence="3 4">cv. Jemalong A17</strain>
    </source>
</reference>
<gene>
    <name evidence="1" type="ordered locus">MTR_8g040460</name>
    <name evidence="2" type="ORF">MtrunA17_Chr8g0353711</name>
</gene>
<dbReference type="EMBL" id="PSQE01000008">
    <property type="protein sequence ID" value="RHN40338.1"/>
    <property type="molecule type" value="Genomic_DNA"/>
</dbReference>
<organism evidence="1 4">
    <name type="scientific">Medicago truncatula</name>
    <name type="common">Barrel medic</name>
    <name type="synonym">Medicago tribuloides</name>
    <dbReference type="NCBI Taxonomy" id="3880"/>
    <lineage>
        <taxon>Eukaryota</taxon>
        <taxon>Viridiplantae</taxon>
        <taxon>Streptophyta</taxon>
        <taxon>Embryophyta</taxon>
        <taxon>Tracheophyta</taxon>
        <taxon>Spermatophyta</taxon>
        <taxon>Magnoliopsida</taxon>
        <taxon>eudicotyledons</taxon>
        <taxon>Gunneridae</taxon>
        <taxon>Pentapetalae</taxon>
        <taxon>rosids</taxon>
        <taxon>fabids</taxon>
        <taxon>Fabales</taxon>
        <taxon>Fabaceae</taxon>
        <taxon>Papilionoideae</taxon>
        <taxon>50 kb inversion clade</taxon>
        <taxon>NPAAA clade</taxon>
        <taxon>Hologalegina</taxon>
        <taxon>IRL clade</taxon>
        <taxon>Trifolieae</taxon>
        <taxon>Medicago</taxon>
    </lineage>
</organism>
<name>G7LHK3_MEDTR</name>
<sequence>MNGYDLMSKHSLTPKTMCNGMLNLQFNMLNHCRGLLNWEKSELEERCVEQIQHVESLAHRDAWRARICQNRRVHYTRRQGAWANSDAEREERNG</sequence>
<dbReference type="Gramene" id="rna46484">
    <property type="protein sequence ID" value="RHN40338.1"/>
    <property type="gene ID" value="gene46484"/>
</dbReference>
<keyword evidence="4" id="KW-1185">Reference proteome</keyword>
<dbReference type="Proteomes" id="UP000265566">
    <property type="component" value="Chromosome 8"/>
</dbReference>
<evidence type="ECO:0000313" key="3">
    <source>
        <dbReference type="EnsemblPlants" id="AET02428"/>
    </source>
</evidence>
<evidence type="ECO:0000313" key="1">
    <source>
        <dbReference type="EMBL" id="AET02428.1"/>
    </source>
</evidence>
<reference evidence="3" key="3">
    <citation type="submission" date="2015-04" db="UniProtKB">
        <authorList>
            <consortium name="EnsemblPlants"/>
        </authorList>
    </citation>
    <scope>IDENTIFICATION</scope>
    <source>
        <strain evidence="3">cv. Jemalong A17</strain>
    </source>
</reference>
<evidence type="ECO:0000313" key="4">
    <source>
        <dbReference type="Proteomes" id="UP000002051"/>
    </source>
</evidence>